<protein>
    <submittedName>
        <fullName evidence="1">Uncharacterized protein</fullName>
    </submittedName>
</protein>
<accession>A0A7U4LF76</accession>
<organism evidence="1 2">
    <name type="scientific">Sphingomonas hengshuiensis</name>
    <dbReference type="NCBI Taxonomy" id="1609977"/>
    <lineage>
        <taxon>Bacteria</taxon>
        <taxon>Pseudomonadati</taxon>
        <taxon>Pseudomonadota</taxon>
        <taxon>Alphaproteobacteria</taxon>
        <taxon>Sphingomonadales</taxon>
        <taxon>Sphingomonadaceae</taxon>
        <taxon>Sphingomonas</taxon>
    </lineage>
</organism>
<name>A0A7U4LF76_9SPHN</name>
<dbReference type="Proteomes" id="UP000032300">
    <property type="component" value="Chromosome"/>
</dbReference>
<sequence>MSCLPLQPHAKGAEALPGFDPFSAVLHTVIAREIREIREKLEGLAEVLVCDEHFVNSYLEQLQAFDYLIQHSDECVNLLERIAGGEDSLTAINHVRLGAVQQRLRQALEG</sequence>
<evidence type="ECO:0000313" key="2">
    <source>
        <dbReference type="Proteomes" id="UP000032300"/>
    </source>
</evidence>
<dbReference type="RefSeq" id="WP_044332143.1">
    <property type="nucleotide sequence ID" value="NZ_CP010836.1"/>
</dbReference>
<dbReference type="OrthoDB" id="7567733at2"/>
<reference evidence="1 2" key="1">
    <citation type="journal article" date="2015" name="Int. J. Syst. Evol. Microbiol.">
        <title>Sphingomonas hengshuiensis sp. nov., isolated from lake wetland.</title>
        <authorList>
            <person name="Wei S."/>
            <person name="Wang T."/>
            <person name="Liu H."/>
            <person name="Zhang C."/>
            <person name="Guo J."/>
            <person name="Wang Q."/>
            <person name="Liang K."/>
            <person name="Zhang Z."/>
        </authorList>
    </citation>
    <scope>NUCLEOTIDE SEQUENCE [LARGE SCALE GENOMIC DNA]</scope>
    <source>
        <strain evidence="1 2">WHSC-8</strain>
    </source>
</reference>
<proteinExistence type="predicted"/>
<dbReference type="KEGG" id="sphi:TS85_10935"/>
<dbReference type="AlphaFoldDB" id="A0A7U4LF76"/>
<reference evidence="1 2" key="2">
    <citation type="submission" date="2015-02" db="EMBL/GenBank/DDBJ databases">
        <title>The complete genome of Sphingomonas hengshuiensis sp. WHSC-8 isolated from soil of Hengshui Lake.</title>
        <authorList>
            <person name="Wei S."/>
            <person name="Guo J."/>
            <person name="Su C."/>
            <person name="Wu R."/>
            <person name="Zhang Z."/>
            <person name="Liang K."/>
            <person name="Li H."/>
            <person name="Wang T."/>
            <person name="Liu H."/>
            <person name="Zhang C."/>
            <person name="Li Z."/>
            <person name="Wang Q."/>
            <person name="Meng J."/>
        </authorList>
    </citation>
    <scope>NUCLEOTIDE SEQUENCE [LARGE SCALE GENOMIC DNA]</scope>
    <source>
        <strain evidence="1 2">WHSC-8</strain>
    </source>
</reference>
<keyword evidence="2" id="KW-1185">Reference proteome</keyword>
<gene>
    <name evidence="1" type="ORF">TS85_10935</name>
</gene>
<dbReference type="EMBL" id="CP010836">
    <property type="protein sequence ID" value="AJP72192.1"/>
    <property type="molecule type" value="Genomic_DNA"/>
</dbReference>
<evidence type="ECO:0000313" key="1">
    <source>
        <dbReference type="EMBL" id="AJP72192.1"/>
    </source>
</evidence>